<keyword evidence="4" id="KW-1133">Transmembrane helix</keyword>
<keyword evidence="2" id="KW-0805">Transcription regulation</keyword>
<dbReference type="SMART" id="SM00733">
    <property type="entry name" value="Mterf"/>
    <property type="match status" value="6"/>
</dbReference>
<dbReference type="EMBL" id="BSYO01000039">
    <property type="protein sequence ID" value="GMH31167.1"/>
    <property type="molecule type" value="Genomic_DNA"/>
</dbReference>
<feature type="transmembrane region" description="Helical" evidence="4">
    <location>
        <begin position="352"/>
        <end position="373"/>
    </location>
</feature>
<name>A0AAD3Y691_NEPGR</name>
<reference evidence="5" key="1">
    <citation type="submission" date="2023-05" db="EMBL/GenBank/DDBJ databases">
        <title>Nepenthes gracilis genome sequencing.</title>
        <authorList>
            <person name="Fukushima K."/>
        </authorList>
    </citation>
    <scope>NUCLEOTIDE SEQUENCE</scope>
    <source>
        <strain evidence="5">SING2019-196</strain>
    </source>
</reference>
<organism evidence="5 6">
    <name type="scientific">Nepenthes gracilis</name>
    <name type="common">Slender pitcher plant</name>
    <dbReference type="NCBI Taxonomy" id="150966"/>
    <lineage>
        <taxon>Eukaryota</taxon>
        <taxon>Viridiplantae</taxon>
        <taxon>Streptophyta</taxon>
        <taxon>Embryophyta</taxon>
        <taxon>Tracheophyta</taxon>
        <taxon>Spermatophyta</taxon>
        <taxon>Magnoliopsida</taxon>
        <taxon>eudicotyledons</taxon>
        <taxon>Gunneridae</taxon>
        <taxon>Pentapetalae</taxon>
        <taxon>Caryophyllales</taxon>
        <taxon>Nepenthaceae</taxon>
        <taxon>Nepenthes</taxon>
    </lineage>
</organism>
<evidence type="ECO:0000256" key="4">
    <source>
        <dbReference type="SAM" id="Phobius"/>
    </source>
</evidence>
<evidence type="ECO:0000256" key="3">
    <source>
        <dbReference type="ARBA" id="ARBA00022946"/>
    </source>
</evidence>
<dbReference type="InterPro" id="IPR003690">
    <property type="entry name" value="MTERF"/>
</dbReference>
<accession>A0AAD3Y691</accession>
<evidence type="ECO:0008006" key="7">
    <source>
        <dbReference type="Google" id="ProtNLM"/>
    </source>
</evidence>
<dbReference type="Pfam" id="PF02536">
    <property type="entry name" value="mTERF"/>
    <property type="match status" value="1"/>
</dbReference>
<evidence type="ECO:0000313" key="5">
    <source>
        <dbReference type="EMBL" id="GMH31167.1"/>
    </source>
</evidence>
<comment type="caution">
    <text evidence="5">The sequence shown here is derived from an EMBL/GenBank/DDBJ whole genome shotgun (WGS) entry which is preliminary data.</text>
</comment>
<dbReference type="AlphaFoldDB" id="A0AAD3Y691"/>
<dbReference type="InterPro" id="IPR038538">
    <property type="entry name" value="MTERF_sf"/>
</dbReference>
<keyword evidence="4" id="KW-0472">Membrane</keyword>
<evidence type="ECO:0000256" key="1">
    <source>
        <dbReference type="ARBA" id="ARBA00007692"/>
    </source>
</evidence>
<dbReference type="PANTHER" id="PTHR13068:SF36">
    <property type="entry name" value="TRANSCRIPTION TERMINATION FACTOR MTEF1, CHLOROPLASTIC"/>
    <property type="match status" value="1"/>
</dbReference>
<sequence length="376" mass="43266">MMSFLPQLSLPLPHHCSSSKPFQNPTVIALRSPTTVSNATTDSGIQFRRKLLYLRGLNVNALEALRKNPEFRSTPLRTLKSVETCLASMGIERAALGRIFDMYPQLLTCDPYLDLYPVFGFLLNDVEIPFPDVRTAIIRCPRLLICGVDDQLMPTLWFLRKLGFVGRQAITCQTTVLLVSSVENTLLRKLEYLRSLGLSCSEVANMVLRSPGLLTFSIENNYRPKVEYFLREMKGDIVEIKRFPQYFSFSLERKIKPRHKLLLDHGFSMSLSDMLKVSDGEFNLRLTKLRLRCLEEFPSAEVLLLNNLFLISVLTPKDWKRESSISCFYLYQLPLLDVFVYWLKILGCVNPLIVLDFYTFPILQFSSIIFIFLKCS</sequence>
<evidence type="ECO:0000313" key="6">
    <source>
        <dbReference type="Proteomes" id="UP001279734"/>
    </source>
</evidence>
<gene>
    <name evidence="5" type="ORF">Nepgr_033010</name>
</gene>
<dbReference type="PANTHER" id="PTHR13068">
    <property type="entry name" value="CGI-12 PROTEIN-RELATED"/>
    <property type="match status" value="1"/>
</dbReference>
<keyword evidence="4" id="KW-0812">Transmembrane</keyword>
<keyword evidence="6" id="KW-1185">Reference proteome</keyword>
<comment type="similarity">
    <text evidence="1">Belongs to the mTERF family.</text>
</comment>
<evidence type="ECO:0000256" key="2">
    <source>
        <dbReference type="ARBA" id="ARBA00022472"/>
    </source>
</evidence>
<protein>
    <recommendedName>
        <fullName evidence="7">Transcription termination factor MTEF1, chloroplastic</fullName>
    </recommendedName>
</protein>
<dbReference type="GO" id="GO:0006353">
    <property type="term" value="P:DNA-templated transcription termination"/>
    <property type="evidence" value="ECO:0007669"/>
    <property type="project" value="UniProtKB-KW"/>
</dbReference>
<keyword evidence="2" id="KW-0804">Transcription</keyword>
<dbReference type="Proteomes" id="UP001279734">
    <property type="component" value="Unassembled WGS sequence"/>
</dbReference>
<dbReference type="GO" id="GO:0003676">
    <property type="term" value="F:nucleic acid binding"/>
    <property type="evidence" value="ECO:0007669"/>
    <property type="project" value="InterPro"/>
</dbReference>
<keyword evidence="2" id="KW-0806">Transcription termination</keyword>
<dbReference type="Gene3D" id="1.25.70.10">
    <property type="entry name" value="Transcription termination factor 3, mitochondrial"/>
    <property type="match status" value="1"/>
</dbReference>
<keyword evidence="3" id="KW-0809">Transit peptide</keyword>
<proteinExistence type="inferred from homology"/>